<accession>A0AAD1ZGU0</accession>
<dbReference type="Proteomes" id="UP000834106">
    <property type="component" value="Chromosome 10"/>
</dbReference>
<keyword evidence="3" id="KW-1185">Reference proteome</keyword>
<dbReference type="GO" id="GO:0042752">
    <property type="term" value="P:regulation of circadian rhythm"/>
    <property type="evidence" value="ECO:0007669"/>
    <property type="project" value="InterPro"/>
</dbReference>
<dbReference type="AlphaFoldDB" id="A0AAD1ZGU0"/>
<organism evidence="2 3">
    <name type="scientific">Fraxinus pennsylvanica</name>
    <dbReference type="NCBI Taxonomy" id="56036"/>
    <lineage>
        <taxon>Eukaryota</taxon>
        <taxon>Viridiplantae</taxon>
        <taxon>Streptophyta</taxon>
        <taxon>Embryophyta</taxon>
        <taxon>Tracheophyta</taxon>
        <taxon>Spermatophyta</taxon>
        <taxon>Magnoliopsida</taxon>
        <taxon>eudicotyledons</taxon>
        <taxon>Gunneridae</taxon>
        <taxon>Pentapetalae</taxon>
        <taxon>asterids</taxon>
        <taxon>lamiids</taxon>
        <taxon>Lamiales</taxon>
        <taxon>Oleaceae</taxon>
        <taxon>Oleeae</taxon>
        <taxon>Fraxinus</taxon>
    </lineage>
</organism>
<evidence type="ECO:0000313" key="2">
    <source>
        <dbReference type="EMBL" id="CAI9769124.1"/>
    </source>
</evidence>
<feature type="region of interest" description="Disordered" evidence="1">
    <location>
        <begin position="203"/>
        <end position="250"/>
    </location>
</feature>
<reference evidence="2" key="1">
    <citation type="submission" date="2023-05" db="EMBL/GenBank/DDBJ databases">
        <authorList>
            <person name="Huff M."/>
        </authorList>
    </citation>
    <scope>NUCLEOTIDE SEQUENCE</scope>
</reference>
<evidence type="ECO:0000313" key="3">
    <source>
        <dbReference type="Proteomes" id="UP000834106"/>
    </source>
</evidence>
<dbReference type="InterPro" id="IPR044678">
    <property type="entry name" value="COR27/28"/>
</dbReference>
<feature type="compositionally biased region" description="Polar residues" evidence="1">
    <location>
        <begin position="203"/>
        <end position="213"/>
    </location>
</feature>
<name>A0AAD1ZGU0_9LAMI</name>
<dbReference type="PANTHER" id="PTHR33676">
    <property type="entry name" value="COLD REGULATED PROTEIN 27"/>
    <property type="match status" value="1"/>
</dbReference>
<feature type="compositionally biased region" description="Basic and acidic residues" evidence="1">
    <location>
        <begin position="84"/>
        <end position="97"/>
    </location>
</feature>
<dbReference type="PANTHER" id="PTHR33676:SF17">
    <property type="entry name" value="COLD-REGULATED PROTEIN 28"/>
    <property type="match status" value="1"/>
</dbReference>
<proteinExistence type="predicted"/>
<dbReference type="GO" id="GO:0009409">
    <property type="term" value="P:response to cold"/>
    <property type="evidence" value="ECO:0007669"/>
    <property type="project" value="InterPro"/>
</dbReference>
<feature type="region of interest" description="Disordered" evidence="1">
    <location>
        <begin position="78"/>
        <end position="97"/>
    </location>
</feature>
<gene>
    <name evidence="2" type="ORF">FPE_LOCUS17166</name>
</gene>
<dbReference type="EMBL" id="OU503045">
    <property type="protein sequence ID" value="CAI9769124.1"/>
    <property type="molecule type" value="Genomic_DNA"/>
</dbReference>
<protein>
    <submittedName>
        <fullName evidence="2">Uncharacterized protein</fullName>
    </submittedName>
</protein>
<feature type="compositionally biased region" description="Basic and acidic residues" evidence="1">
    <location>
        <begin position="216"/>
        <end position="228"/>
    </location>
</feature>
<sequence>MEENFRPVASPAITEFLANELIRLNSGTSSLMAENSEDCLHQSPDNPTTWTNTKHNLYLDHLEVSFVKQLQQSMSLIASSSEQNKSEKHLSQKRHADVHISSDQLTVNQDGCWQNINYKRSRPLLHTSAGTRSRDALKKPRVNWFGCMCNHCPADLQECLGLRCTEKHTAVEGIKSQGLKTCSHHLLASDIYTECSGQNFVNEDGENNSSNVSPDKMLKTDLADDSTHDQTAPSWKCPVTDNSAIDGGEA</sequence>
<evidence type="ECO:0000256" key="1">
    <source>
        <dbReference type="SAM" id="MobiDB-lite"/>
    </source>
</evidence>